<gene>
    <name evidence="2" type="ORF">BaRGS_00004911</name>
</gene>
<evidence type="ECO:0000313" key="3">
    <source>
        <dbReference type="Proteomes" id="UP001519460"/>
    </source>
</evidence>
<proteinExistence type="predicted"/>
<keyword evidence="1" id="KW-0732">Signal</keyword>
<dbReference type="EMBL" id="JACVVK020000018">
    <property type="protein sequence ID" value="KAK7503788.1"/>
    <property type="molecule type" value="Genomic_DNA"/>
</dbReference>
<protein>
    <submittedName>
        <fullName evidence="2">Uncharacterized protein</fullName>
    </submittedName>
</protein>
<feature type="chain" id="PRO_5044760271" evidence="1">
    <location>
        <begin position="18"/>
        <end position="282"/>
    </location>
</feature>
<organism evidence="2 3">
    <name type="scientific">Batillaria attramentaria</name>
    <dbReference type="NCBI Taxonomy" id="370345"/>
    <lineage>
        <taxon>Eukaryota</taxon>
        <taxon>Metazoa</taxon>
        <taxon>Spiralia</taxon>
        <taxon>Lophotrochozoa</taxon>
        <taxon>Mollusca</taxon>
        <taxon>Gastropoda</taxon>
        <taxon>Caenogastropoda</taxon>
        <taxon>Sorbeoconcha</taxon>
        <taxon>Cerithioidea</taxon>
        <taxon>Batillariidae</taxon>
        <taxon>Batillaria</taxon>
    </lineage>
</organism>
<comment type="caution">
    <text evidence="2">The sequence shown here is derived from an EMBL/GenBank/DDBJ whole genome shotgun (WGS) entry which is preliminary data.</text>
</comment>
<dbReference type="Proteomes" id="UP001519460">
    <property type="component" value="Unassembled WGS sequence"/>
</dbReference>
<dbReference type="SUPFAM" id="SSF49842">
    <property type="entry name" value="TNF-like"/>
    <property type="match status" value="1"/>
</dbReference>
<evidence type="ECO:0000313" key="2">
    <source>
        <dbReference type="EMBL" id="KAK7503788.1"/>
    </source>
</evidence>
<sequence length="282" mass="31910">MKSSFQAILLVIGFIQGGTVEVDKIVFIGTTGVDRKYTKDARVMFDKVLTDPYNIYHREAGVVLIPGDGVYYVTIRGDPPRDNRIVLRLIVDRPGVSRNFVVYAERTPTSQSAPFMLKYRDQLSVVIYRDGTVQSQTLWSVFYVGYTTVVTMTFVYYSADPVNDYDGYYIYPYDLDLGVITWQRHIAVEAIAEYGYLTSSTSIFPLRRNDPLYVERNRTRSTSPVAESGTIFSFVKIGERLVAVDEVVKFGNVIVDTTKGKMYNNITGIFTIDKTGKYAVSI</sequence>
<name>A0ABD0LXF5_9CAEN</name>
<reference evidence="2 3" key="1">
    <citation type="journal article" date="2023" name="Sci. Data">
        <title>Genome assembly of the Korean intertidal mud-creeper Batillaria attramentaria.</title>
        <authorList>
            <person name="Patra A.K."/>
            <person name="Ho P.T."/>
            <person name="Jun S."/>
            <person name="Lee S.J."/>
            <person name="Kim Y."/>
            <person name="Won Y.J."/>
        </authorList>
    </citation>
    <scope>NUCLEOTIDE SEQUENCE [LARGE SCALE GENOMIC DNA]</scope>
    <source>
        <strain evidence="2">Wonlab-2016</strain>
    </source>
</reference>
<accession>A0ABD0LXF5</accession>
<keyword evidence="3" id="KW-1185">Reference proteome</keyword>
<dbReference type="Gene3D" id="2.60.120.40">
    <property type="match status" value="1"/>
</dbReference>
<dbReference type="AlphaFoldDB" id="A0ABD0LXF5"/>
<feature type="signal peptide" evidence="1">
    <location>
        <begin position="1"/>
        <end position="17"/>
    </location>
</feature>
<feature type="non-terminal residue" evidence="2">
    <location>
        <position position="282"/>
    </location>
</feature>
<evidence type="ECO:0000256" key="1">
    <source>
        <dbReference type="SAM" id="SignalP"/>
    </source>
</evidence>
<dbReference type="InterPro" id="IPR008983">
    <property type="entry name" value="Tumour_necrosis_fac-like_dom"/>
</dbReference>